<organism evidence="2 3">
    <name type="scientific">Muraenolepis orangiensis</name>
    <name type="common">Patagonian moray cod</name>
    <dbReference type="NCBI Taxonomy" id="630683"/>
    <lineage>
        <taxon>Eukaryota</taxon>
        <taxon>Metazoa</taxon>
        <taxon>Chordata</taxon>
        <taxon>Craniata</taxon>
        <taxon>Vertebrata</taxon>
        <taxon>Euteleostomi</taxon>
        <taxon>Actinopterygii</taxon>
        <taxon>Neopterygii</taxon>
        <taxon>Teleostei</taxon>
        <taxon>Neoteleostei</taxon>
        <taxon>Acanthomorphata</taxon>
        <taxon>Zeiogadaria</taxon>
        <taxon>Gadariae</taxon>
        <taxon>Gadiformes</taxon>
        <taxon>Muraenolepidoidei</taxon>
        <taxon>Muraenolepididae</taxon>
        <taxon>Muraenolepis</taxon>
    </lineage>
</organism>
<evidence type="ECO:0000313" key="2">
    <source>
        <dbReference type="EMBL" id="KAJ3603634.1"/>
    </source>
</evidence>
<feature type="compositionally biased region" description="Basic and acidic residues" evidence="1">
    <location>
        <begin position="60"/>
        <end position="95"/>
    </location>
</feature>
<keyword evidence="3" id="KW-1185">Reference proteome</keyword>
<evidence type="ECO:0000256" key="1">
    <source>
        <dbReference type="SAM" id="MobiDB-lite"/>
    </source>
</evidence>
<dbReference type="AlphaFoldDB" id="A0A9Q0EA35"/>
<protein>
    <submittedName>
        <fullName evidence="2">Uncharacterized protein</fullName>
    </submittedName>
</protein>
<gene>
    <name evidence="2" type="ORF">NHX12_028379</name>
</gene>
<dbReference type="Proteomes" id="UP001148018">
    <property type="component" value="Unassembled WGS sequence"/>
</dbReference>
<feature type="region of interest" description="Disordered" evidence="1">
    <location>
        <begin position="60"/>
        <end position="113"/>
    </location>
</feature>
<accession>A0A9Q0EA35</accession>
<dbReference type="EMBL" id="JANIIK010000044">
    <property type="protein sequence ID" value="KAJ3603634.1"/>
    <property type="molecule type" value="Genomic_DNA"/>
</dbReference>
<comment type="caution">
    <text evidence="2">The sequence shown here is derived from an EMBL/GenBank/DDBJ whole genome shotgun (WGS) entry which is preliminary data.</text>
</comment>
<feature type="region of interest" description="Disordered" evidence="1">
    <location>
        <begin position="126"/>
        <end position="152"/>
    </location>
</feature>
<name>A0A9Q0EA35_9TELE</name>
<proteinExistence type="predicted"/>
<evidence type="ECO:0000313" key="3">
    <source>
        <dbReference type="Proteomes" id="UP001148018"/>
    </source>
</evidence>
<dbReference type="SUPFAM" id="SSF57997">
    <property type="entry name" value="Tropomyosin"/>
    <property type="match status" value="1"/>
</dbReference>
<reference evidence="2" key="1">
    <citation type="submission" date="2022-07" db="EMBL/GenBank/DDBJ databases">
        <title>Chromosome-level genome of Muraenolepis orangiensis.</title>
        <authorList>
            <person name="Kim J."/>
        </authorList>
    </citation>
    <scope>NUCLEOTIDE SEQUENCE</scope>
    <source>
        <strain evidence="2">KU_S4_2022</strain>
        <tissue evidence="2">Muscle</tissue>
    </source>
</reference>
<sequence>MFEAVKTETRHVHQYGGLAEIPTNQLWDLYQAVEKAPDHRQVRDQQTTQGLDALVLELGSSERELGSSERELGSSERELGSSERELGSSERELRTSKSPRGAPNRSVGPAGLNSWRFNSLSCCRPNYRPLTQTEGPGSSVDPLPRLRDQVLL</sequence>